<sequence length="157" mass="18206">MKSHVEIAMDAVELVKPSIERLFERTNRKELHIVVMDPRVKPWEASFTDAVLYETSLGKPQEWTIPFDEFARNKTQQAWRNGRPNIYNQTTQTSSLQENDLLFFGSFVHGDVVVACSGVEQWYDMLISGWIAVAFEQLCMSEYQNNKTNHPTQAYKN</sequence>
<dbReference type="EMBL" id="CP045859">
    <property type="protein sequence ID" value="QGH48865.1"/>
    <property type="molecule type" value="Genomic_DNA"/>
</dbReference>
<reference evidence="2 4" key="1">
    <citation type="journal article" date="2015" name="Genome Announc.">
        <title>Draft Genome Sequence of Vibrio owensii Strain SH-14, Which Causes Shrimp Acute Hepatopancreatic Necrosis Disease.</title>
        <authorList>
            <person name="Liu L."/>
            <person name="Xiao J."/>
            <person name="Xia X."/>
            <person name="Pan Y."/>
            <person name="Yan S."/>
            <person name="Wang Y."/>
        </authorList>
    </citation>
    <scope>NUCLEOTIDE SEQUENCE [LARGE SCALE GENOMIC DNA]</scope>
    <source>
        <strain evidence="2 4">SH14</strain>
    </source>
</reference>
<reference evidence="1 3" key="2">
    <citation type="submission" date="2018-10" db="EMBL/GenBank/DDBJ databases">
        <title>Whole Genome of Vibrio owensii strain 170502, isolated from Acute Hepatopancreatic Necrosis Disease (AHPND) shrimp.</title>
        <authorList>
            <person name="Yan M."/>
            <person name="Wang X."/>
            <person name="Wang Y."/>
        </authorList>
    </citation>
    <scope>NUCLEOTIDE SEQUENCE [LARGE SCALE GENOMIC DNA]</scope>
    <source>
        <strain evidence="1 3">1700302</strain>
    </source>
</reference>
<reference evidence="2" key="3">
    <citation type="submission" date="2019-11" db="EMBL/GenBank/DDBJ databases">
        <title>Complete genome sequence of Vibrio owensii SH-14 isolated from shrimp with acute hepatopancreatic necrosis diease.</title>
        <authorList>
            <person name="Liang X."/>
            <person name="Wang Y."/>
        </authorList>
    </citation>
    <scope>NUCLEOTIDE SEQUENCE</scope>
    <source>
        <strain evidence="2">SH14</strain>
    </source>
</reference>
<accession>A0AAP9KBV8</accession>
<dbReference type="EMBL" id="CP033137">
    <property type="protein sequence ID" value="AYO14728.1"/>
    <property type="molecule type" value="Genomic_DNA"/>
</dbReference>
<keyword evidence="3" id="KW-1185">Reference proteome</keyword>
<evidence type="ECO:0000313" key="2">
    <source>
        <dbReference type="EMBL" id="QGH48865.1"/>
    </source>
</evidence>
<protein>
    <submittedName>
        <fullName evidence="2">Uncharacterized protein</fullName>
    </submittedName>
</protein>
<proteinExistence type="predicted"/>
<dbReference type="Proteomes" id="UP000272136">
    <property type="component" value="Chromosome 1"/>
</dbReference>
<name>A0AAP9KBV8_9VIBR</name>
<evidence type="ECO:0000313" key="3">
    <source>
        <dbReference type="Proteomes" id="UP000272136"/>
    </source>
</evidence>
<evidence type="ECO:0000313" key="1">
    <source>
        <dbReference type="EMBL" id="AYO14728.1"/>
    </source>
</evidence>
<dbReference type="RefSeq" id="WP_054822761.1">
    <property type="nucleotide sequence ID" value="NZ_CP033137.1"/>
</dbReference>
<dbReference type="Proteomes" id="UP000390336">
    <property type="component" value="Chromosome 1"/>
</dbReference>
<dbReference type="AlphaFoldDB" id="A0AAP9KBV8"/>
<organism evidence="2 4">
    <name type="scientific">Vibrio owensii</name>
    <dbReference type="NCBI Taxonomy" id="696485"/>
    <lineage>
        <taxon>Bacteria</taxon>
        <taxon>Pseudomonadati</taxon>
        <taxon>Pseudomonadota</taxon>
        <taxon>Gammaproteobacteria</taxon>
        <taxon>Vibrionales</taxon>
        <taxon>Vibrionaceae</taxon>
        <taxon>Vibrio</taxon>
    </lineage>
</organism>
<evidence type="ECO:0000313" key="4">
    <source>
        <dbReference type="Proteomes" id="UP000390336"/>
    </source>
</evidence>
<gene>
    <name evidence="2" type="ORF">APZ19_11010</name>
    <name evidence="1" type="ORF">D0812_10050</name>
</gene>